<evidence type="ECO:0000313" key="2">
    <source>
        <dbReference type="EMBL" id="RIY34137.1"/>
    </source>
</evidence>
<dbReference type="EMBL" id="NRHC01000016">
    <property type="protein sequence ID" value="RIY34137.1"/>
    <property type="molecule type" value="Genomic_DNA"/>
</dbReference>
<dbReference type="OrthoDB" id="5675988at2"/>
<dbReference type="InterPro" id="IPR009671">
    <property type="entry name" value="RraB_dom"/>
</dbReference>
<dbReference type="Gene3D" id="3.30.70.970">
    <property type="entry name" value="RraB-like"/>
    <property type="match status" value="1"/>
</dbReference>
<feature type="domain" description="Regulator of ribonuclease activity B" evidence="1">
    <location>
        <begin position="18"/>
        <end position="116"/>
    </location>
</feature>
<reference evidence="2 3" key="1">
    <citation type="submission" date="2017-08" db="EMBL/GenBank/DDBJ databases">
        <title>Reclassification of Bisgaard taxon 37 and 44.</title>
        <authorList>
            <person name="Christensen H."/>
        </authorList>
    </citation>
    <scope>NUCLEOTIDE SEQUENCE [LARGE SCALE GENOMIC DNA]</scope>
    <source>
        <strain evidence="2 3">B96_3</strain>
    </source>
</reference>
<sequence length="147" mass="17120">MQSNHSYSKKELEKVVNATFADLEANGSLKHLDHIFLHHILFRSEDCIEEFISKANKLNFEFDDPEFFDREMLEDEDLEKYPEGFWNLDLITESTLEEPDVLLADIEEILSLIEQFPSSEVSYGLFGTFVEDGEDEEDSDIEWASQD</sequence>
<name>A0A3A1YDB9_9GAMM</name>
<evidence type="ECO:0000313" key="3">
    <source>
        <dbReference type="Proteomes" id="UP000265691"/>
    </source>
</evidence>
<dbReference type="Proteomes" id="UP000265691">
    <property type="component" value="Unassembled WGS sequence"/>
</dbReference>
<dbReference type="InterPro" id="IPR036701">
    <property type="entry name" value="RraB-like_sf"/>
</dbReference>
<organism evidence="2 3">
    <name type="scientific">Psittacicella hinzii</name>
    <dbReference type="NCBI Taxonomy" id="2028575"/>
    <lineage>
        <taxon>Bacteria</taxon>
        <taxon>Pseudomonadati</taxon>
        <taxon>Pseudomonadota</taxon>
        <taxon>Gammaproteobacteria</taxon>
        <taxon>Pasteurellales</taxon>
        <taxon>Psittacicellaceae</taxon>
        <taxon>Psittacicella</taxon>
    </lineage>
</organism>
<evidence type="ECO:0000259" key="1">
    <source>
        <dbReference type="Pfam" id="PF06877"/>
    </source>
</evidence>
<protein>
    <recommendedName>
        <fullName evidence="1">Regulator of ribonuclease activity B domain-containing protein</fullName>
    </recommendedName>
</protein>
<dbReference type="AlphaFoldDB" id="A0A3A1YDB9"/>
<comment type="caution">
    <text evidence="2">The sequence shown here is derived from an EMBL/GenBank/DDBJ whole genome shotgun (WGS) entry which is preliminary data.</text>
</comment>
<dbReference type="RefSeq" id="WP_119524518.1">
    <property type="nucleotide sequence ID" value="NZ_NRHC01000016.1"/>
</dbReference>
<gene>
    <name evidence="2" type="ORF">CKF54_01520</name>
</gene>
<dbReference type="SUPFAM" id="SSF89946">
    <property type="entry name" value="Hypothetical protein VC0424"/>
    <property type="match status" value="1"/>
</dbReference>
<dbReference type="Pfam" id="PF06877">
    <property type="entry name" value="RraB"/>
    <property type="match status" value="1"/>
</dbReference>
<keyword evidence="3" id="KW-1185">Reference proteome</keyword>
<accession>A0A3A1YDB9</accession>
<proteinExistence type="predicted"/>